<keyword evidence="2 5" id="KW-0645">Protease</keyword>
<dbReference type="GO" id="GO:0030288">
    <property type="term" value="C:outer membrane-bounded periplasmic space"/>
    <property type="evidence" value="ECO:0007669"/>
    <property type="project" value="TreeGrafter"/>
</dbReference>
<dbReference type="InterPro" id="IPR005151">
    <property type="entry name" value="Tail-specific_protease"/>
</dbReference>
<dbReference type="InterPro" id="IPR001478">
    <property type="entry name" value="PDZ"/>
</dbReference>
<dbReference type="CDD" id="cd06782">
    <property type="entry name" value="cpPDZ_CPP-like"/>
    <property type="match status" value="1"/>
</dbReference>
<dbReference type="Gene3D" id="3.90.226.10">
    <property type="entry name" value="2-enoyl-CoA Hydratase, Chain A, domain 1"/>
    <property type="match status" value="1"/>
</dbReference>
<sequence length="509" mass="55643">MKKRMALVAAIVAAALMGGLFGRLWAQKSATLGESLQLFSRVVGLVMTSYVERVKPNDLIKSAIRGMLGSLDPYTNFLDKSNYSELKVRTEAQFGGIGIHIGMVGNRLTVISPIEGTPAERAGIRGGDRIAEIGGKSTENYTLQDAVKFLRGKPGTKVDIGVDRPGVNELIPIEITRAIIKIKAVPYAGMVTGNIGYVRLADFSKVASRELRQALDSLLDIGASKIIFDLRSNGGGLLKEGCEVTDFFLPKDRLIVSTKGRVPQSQKEFLAGTPAAHGNFPMVVLVDRGSASAAEIVAGAIQDWERGLILGDTTFGKGSVQTIHQIRPETAVKITTAYWYTPSGRCINRPRNRAGGKAEDSTEAGKIFHTLGKLHRSVYGGGAIVPDIYLPYEMLNGFERIVGRDAYFDFAVDYVNSHSGLTMDFVADSAVLEGFRGYLREEKELEFTDAEFDSSQTWFASQIEREVAGKISGMSGEYQIRLHRDPQVKRAIELLQPVRSNEELFAKLK</sequence>
<evidence type="ECO:0000259" key="6">
    <source>
        <dbReference type="PROSITE" id="PS50106"/>
    </source>
</evidence>
<dbReference type="NCBIfam" id="TIGR00225">
    <property type="entry name" value="prc"/>
    <property type="match status" value="1"/>
</dbReference>
<dbReference type="GO" id="GO:0007165">
    <property type="term" value="P:signal transduction"/>
    <property type="evidence" value="ECO:0007669"/>
    <property type="project" value="TreeGrafter"/>
</dbReference>
<dbReference type="InterPro" id="IPR029045">
    <property type="entry name" value="ClpP/crotonase-like_dom_sf"/>
</dbReference>
<organism evidence="7 8">
    <name type="scientific">candidate division WOR-3 bacterium JGI_Cruoil_03_51_56</name>
    <dbReference type="NCBI Taxonomy" id="1973747"/>
    <lineage>
        <taxon>Bacteria</taxon>
        <taxon>Bacteria division WOR-3</taxon>
    </lineage>
</organism>
<dbReference type="GO" id="GO:0004175">
    <property type="term" value="F:endopeptidase activity"/>
    <property type="evidence" value="ECO:0007669"/>
    <property type="project" value="TreeGrafter"/>
</dbReference>
<dbReference type="SMART" id="SM00245">
    <property type="entry name" value="TSPc"/>
    <property type="match status" value="1"/>
</dbReference>
<evidence type="ECO:0000256" key="2">
    <source>
        <dbReference type="ARBA" id="ARBA00022670"/>
    </source>
</evidence>
<evidence type="ECO:0000256" key="5">
    <source>
        <dbReference type="RuleBase" id="RU004404"/>
    </source>
</evidence>
<dbReference type="SUPFAM" id="SSF52096">
    <property type="entry name" value="ClpP/crotonase"/>
    <property type="match status" value="1"/>
</dbReference>
<dbReference type="Pfam" id="PF22694">
    <property type="entry name" value="CtpB_N-like"/>
    <property type="match status" value="1"/>
</dbReference>
<dbReference type="Proteomes" id="UP000215559">
    <property type="component" value="Unassembled WGS sequence"/>
</dbReference>
<dbReference type="InterPro" id="IPR036034">
    <property type="entry name" value="PDZ_sf"/>
</dbReference>
<dbReference type="PROSITE" id="PS50106">
    <property type="entry name" value="PDZ"/>
    <property type="match status" value="1"/>
</dbReference>
<accession>A0A235BRS0</accession>
<evidence type="ECO:0000256" key="1">
    <source>
        <dbReference type="ARBA" id="ARBA00009179"/>
    </source>
</evidence>
<proteinExistence type="inferred from homology"/>
<reference evidence="7 8" key="1">
    <citation type="submission" date="2017-07" db="EMBL/GenBank/DDBJ databases">
        <title>Recovery of genomes from metagenomes via a dereplication, aggregation, and scoring strategy.</title>
        <authorList>
            <person name="Sieber C.M."/>
            <person name="Probst A.J."/>
            <person name="Sharrar A."/>
            <person name="Thomas B.C."/>
            <person name="Hess M."/>
            <person name="Tringe S.G."/>
            <person name="Banfield J.F."/>
        </authorList>
    </citation>
    <scope>NUCLEOTIDE SEQUENCE [LARGE SCALE GENOMIC DNA]</scope>
    <source>
        <strain evidence="7">JGI_Cruoil_03_51_56</strain>
    </source>
</reference>
<keyword evidence="4 5" id="KW-0720">Serine protease</keyword>
<dbReference type="Gene3D" id="3.30.750.44">
    <property type="match status" value="1"/>
</dbReference>
<evidence type="ECO:0000313" key="7">
    <source>
        <dbReference type="EMBL" id="OYD15190.1"/>
    </source>
</evidence>
<comment type="caution">
    <text evidence="7">The sequence shown here is derived from an EMBL/GenBank/DDBJ whole genome shotgun (WGS) entry which is preliminary data.</text>
</comment>
<comment type="similarity">
    <text evidence="1 5">Belongs to the peptidase S41A family.</text>
</comment>
<dbReference type="SMART" id="SM00228">
    <property type="entry name" value="PDZ"/>
    <property type="match status" value="1"/>
</dbReference>
<dbReference type="InterPro" id="IPR055210">
    <property type="entry name" value="CtpA/B_N"/>
</dbReference>
<dbReference type="CDD" id="cd07560">
    <property type="entry name" value="Peptidase_S41_CPP"/>
    <property type="match status" value="1"/>
</dbReference>
<gene>
    <name evidence="7" type="ORF">CH330_06405</name>
</gene>
<evidence type="ECO:0000256" key="3">
    <source>
        <dbReference type="ARBA" id="ARBA00022801"/>
    </source>
</evidence>
<keyword evidence="3 5" id="KW-0378">Hydrolase</keyword>
<dbReference type="GO" id="GO:0006508">
    <property type="term" value="P:proteolysis"/>
    <property type="evidence" value="ECO:0007669"/>
    <property type="project" value="UniProtKB-KW"/>
</dbReference>
<name>A0A235BRS0_UNCW3</name>
<dbReference type="Pfam" id="PF17820">
    <property type="entry name" value="PDZ_6"/>
    <property type="match status" value="1"/>
</dbReference>
<dbReference type="Gene3D" id="2.30.42.10">
    <property type="match status" value="1"/>
</dbReference>
<evidence type="ECO:0000313" key="8">
    <source>
        <dbReference type="Proteomes" id="UP000215559"/>
    </source>
</evidence>
<dbReference type="PANTHER" id="PTHR32060">
    <property type="entry name" value="TAIL-SPECIFIC PROTEASE"/>
    <property type="match status" value="1"/>
</dbReference>
<evidence type="ECO:0000256" key="4">
    <source>
        <dbReference type="ARBA" id="ARBA00022825"/>
    </source>
</evidence>
<feature type="domain" description="PDZ" evidence="6">
    <location>
        <begin position="85"/>
        <end position="151"/>
    </location>
</feature>
<dbReference type="InterPro" id="IPR041489">
    <property type="entry name" value="PDZ_6"/>
</dbReference>
<dbReference type="GO" id="GO:0008236">
    <property type="term" value="F:serine-type peptidase activity"/>
    <property type="evidence" value="ECO:0007669"/>
    <property type="project" value="UniProtKB-KW"/>
</dbReference>
<protein>
    <recommendedName>
        <fullName evidence="6">PDZ domain-containing protein</fullName>
    </recommendedName>
</protein>
<dbReference type="FunFam" id="2.30.42.10:FF:000063">
    <property type="entry name" value="Peptidase, S41 family"/>
    <property type="match status" value="1"/>
</dbReference>
<dbReference type="EMBL" id="NOZP01000117">
    <property type="protein sequence ID" value="OYD15190.1"/>
    <property type="molecule type" value="Genomic_DNA"/>
</dbReference>
<dbReference type="AlphaFoldDB" id="A0A235BRS0"/>
<dbReference type="SUPFAM" id="SSF50156">
    <property type="entry name" value="PDZ domain-like"/>
    <property type="match status" value="1"/>
</dbReference>
<dbReference type="PANTHER" id="PTHR32060:SF30">
    <property type="entry name" value="CARBOXY-TERMINAL PROCESSING PROTEASE CTPA"/>
    <property type="match status" value="1"/>
</dbReference>
<dbReference type="InterPro" id="IPR004447">
    <property type="entry name" value="Peptidase_S41A"/>
</dbReference>
<dbReference type="Pfam" id="PF03572">
    <property type="entry name" value="Peptidase_S41"/>
    <property type="match status" value="1"/>
</dbReference>